<dbReference type="AlphaFoldDB" id="A0A101HSW5"/>
<dbReference type="EMBL" id="LGGP01000001">
    <property type="protein sequence ID" value="KUK82388.1"/>
    <property type="molecule type" value="Genomic_DNA"/>
</dbReference>
<evidence type="ECO:0000313" key="1">
    <source>
        <dbReference type="EMBL" id="KUK82388.1"/>
    </source>
</evidence>
<gene>
    <name evidence="1" type="ORF">XD94_0001</name>
</gene>
<accession>A0A101HSW5</accession>
<reference evidence="2" key="1">
    <citation type="journal article" date="2015" name="MBio">
        <title>Genome-Resolved Metagenomic Analysis Reveals Roles for Candidate Phyla and Other Microbial Community Members in Biogeochemical Transformations in Oil Reservoirs.</title>
        <authorList>
            <person name="Hu P."/>
            <person name="Tom L."/>
            <person name="Singh A."/>
            <person name="Thomas B.C."/>
            <person name="Baker B.J."/>
            <person name="Piceno Y.M."/>
            <person name="Andersen G.L."/>
            <person name="Banfield J.F."/>
        </authorList>
    </citation>
    <scope>NUCLEOTIDE SEQUENCE [LARGE SCALE GENOMIC DNA]</scope>
</reference>
<sequence>MQISLDQFLGAIMSRVDNLEATIDDLRLRTNIAMRLVKSAVPQLTKDDVERAVSEELEVTKEAGMMEENDEIEAISEKLTESIYGWLEGDVSELREKMDAYRKKLQEAMEAEKSKVIDVAPAGFVNQLGQEIGNKKGKIVF</sequence>
<dbReference type="Proteomes" id="UP000054092">
    <property type="component" value="Unassembled WGS sequence"/>
</dbReference>
<organism evidence="1 2">
    <name type="scientific">Mesotoga prima</name>
    <dbReference type="NCBI Taxonomy" id="1184387"/>
    <lineage>
        <taxon>Bacteria</taxon>
        <taxon>Thermotogati</taxon>
        <taxon>Thermotogota</taxon>
        <taxon>Thermotogae</taxon>
        <taxon>Kosmotogales</taxon>
        <taxon>Kosmotogaceae</taxon>
        <taxon>Mesotoga</taxon>
    </lineage>
</organism>
<proteinExistence type="predicted"/>
<evidence type="ECO:0000313" key="2">
    <source>
        <dbReference type="Proteomes" id="UP000054092"/>
    </source>
</evidence>
<dbReference type="PATRIC" id="fig|1184387.3.peg.1025"/>
<protein>
    <submittedName>
        <fullName evidence="1">Uncharacterized protein</fullName>
    </submittedName>
</protein>
<comment type="caution">
    <text evidence="1">The sequence shown here is derived from an EMBL/GenBank/DDBJ whole genome shotgun (WGS) entry which is preliminary data.</text>
</comment>
<name>A0A101HSW5_9BACT</name>